<comment type="caution">
    <text evidence="2">The sequence shown here is derived from an EMBL/GenBank/DDBJ whole genome shotgun (WGS) entry which is preliminary data.</text>
</comment>
<protein>
    <submittedName>
        <fullName evidence="2">Uncharacterized protein</fullName>
    </submittedName>
</protein>
<accession>A0ABQ8GS76</accession>
<organism evidence="2 3">
    <name type="scientific">Macrophomina phaseolina</name>
    <dbReference type="NCBI Taxonomy" id="35725"/>
    <lineage>
        <taxon>Eukaryota</taxon>
        <taxon>Fungi</taxon>
        <taxon>Dikarya</taxon>
        <taxon>Ascomycota</taxon>
        <taxon>Pezizomycotina</taxon>
        <taxon>Dothideomycetes</taxon>
        <taxon>Dothideomycetes incertae sedis</taxon>
        <taxon>Botryosphaeriales</taxon>
        <taxon>Botryosphaeriaceae</taxon>
        <taxon>Macrophomina</taxon>
    </lineage>
</organism>
<evidence type="ECO:0000313" key="3">
    <source>
        <dbReference type="Proteomes" id="UP000774617"/>
    </source>
</evidence>
<dbReference type="Proteomes" id="UP000774617">
    <property type="component" value="Unassembled WGS sequence"/>
</dbReference>
<reference evidence="2 3" key="1">
    <citation type="journal article" date="2021" name="Nat. Commun.">
        <title>Genetic determinants of endophytism in the Arabidopsis root mycobiome.</title>
        <authorList>
            <person name="Mesny F."/>
            <person name="Miyauchi S."/>
            <person name="Thiergart T."/>
            <person name="Pickel B."/>
            <person name="Atanasova L."/>
            <person name="Karlsson M."/>
            <person name="Huettel B."/>
            <person name="Barry K.W."/>
            <person name="Haridas S."/>
            <person name="Chen C."/>
            <person name="Bauer D."/>
            <person name="Andreopoulos W."/>
            <person name="Pangilinan J."/>
            <person name="LaButti K."/>
            <person name="Riley R."/>
            <person name="Lipzen A."/>
            <person name="Clum A."/>
            <person name="Drula E."/>
            <person name="Henrissat B."/>
            <person name="Kohler A."/>
            <person name="Grigoriev I.V."/>
            <person name="Martin F.M."/>
            <person name="Hacquard S."/>
        </authorList>
    </citation>
    <scope>NUCLEOTIDE SEQUENCE [LARGE SCALE GENOMIC DNA]</scope>
    <source>
        <strain evidence="2 3">MPI-SDFR-AT-0080</strain>
    </source>
</reference>
<evidence type="ECO:0000313" key="2">
    <source>
        <dbReference type="EMBL" id="KAH7063341.1"/>
    </source>
</evidence>
<sequence>MTRQPKHELVQNGVNLQCCTTHPFRGESWWFGRAAMLPRYSDRSYLGECCYPCTSVFLLLLYLRYSLVCQHLSDRRAQTGFPACGSWNAPPHNTSTHSSSSYHIQTMVENADCGPIPSRMKDRRARGHLCKVTTLKARARYVVRGTTARTTAVVTITTTPNPRNGRAGGNGGSSGTETPDSWNR</sequence>
<proteinExistence type="predicted"/>
<name>A0ABQ8GS76_9PEZI</name>
<dbReference type="EMBL" id="JAGTJR010000002">
    <property type="protein sequence ID" value="KAH7063341.1"/>
    <property type="molecule type" value="Genomic_DNA"/>
</dbReference>
<evidence type="ECO:0000256" key="1">
    <source>
        <dbReference type="SAM" id="MobiDB-lite"/>
    </source>
</evidence>
<feature type="region of interest" description="Disordered" evidence="1">
    <location>
        <begin position="158"/>
        <end position="184"/>
    </location>
</feature>
<gene>
    <name evidence="2" type="ORF">B0J12DRAFT_166455</name>
</gene>
<keyword evidence="3" id="KW-1185">Reference proteome</keyword>